<protein>
    <recommendedName>
        <fullName evidence="3">Transcriptional regulator</fullName>
    </recommendedName>
</protein>
<evidence type="ECO:0008006" key="3">
    <source>
        <dbReference type="Google" id="ProtNLM"/>
    </source>
</evidence>
<evidence type="ECO:0000313" key="2">
    <source>
        <dbReference type="Proteomes" id="UP000198923"/>
    </source>
</evidence>
<keyword evidence="2" id="KW-1185">Reference proteome</keyword>
<dbReference type="AlphaFoldDB" id="A0A1G7SK95"/>
<accession>A0A1G7SK95</accession>
<dbReference type="Proteomes" id="UP000198923">
    <property type="component" value="Unassembled WGS sequence"/>
</dbReference>
<dbReference type="Gene3D" id="1.25.40.10">
    <property type="entry name" value="Tetratricopeptide repeat domain"/>
    <property type="match status" value="1"/>
</dbReference>
<proteinExistence type="predicted"/>
<dbReference type="STRING" id="504805.SAMN05421505_102344"/>
<organism evidence="1 2">
    <name type="scientific">Sinosporangium album</name>
    <dbReference type="NCBI Taxonomy" id="504805"/>
    <lineage>
        <taxon>Bacteria</taxon>
        <taxon>Bacillati</taxon>
        <taxon>Actinomycetota</taxon>
        <taxon>Actinomycetes</taxon>
        <taxon>Streptosporangiales</taxon>
        <taxon>Streptosporangiaceae</taxon>
        <taxon>Sinosporangium</taxon>
    </lineage>
</organism>
<dbReference type="EMBL" id="FNCN01000002">
    <property type="protein sequence ID" value="SDG23475.1"/>
    <property type="molecule type" value="Genomic_DNA"/>
</dbReference>
<dbReference type="SUPFAM" id="SSF48452">
    <property type="entry name" value="TPR-like"/>
    <property type="match status" value="1"/>
</dbReference>
<reference evidence="1 2" key="1">
    <citation type="submission" date="2016-10" db="EMBL/GenBank/DDBJ databases">
        <authorList>
            <person name="de Groot N.N."/>
        </authorList>
    </citation>
    <scope>NUCLEOTIDE SEQUENCE [LARGE SCALE GENOMIC DNA]</scope>
    <source>
        <strain evidence="1 2">CPCC 201354</strain>
    </source>
</reference>
<name>A0A1G7SK95_9ACTN</name>
<gene>
    <name evidence="1" type="ORF">SAMN05421505_102344</name>
</gene>
<evidence type="ECO:0000313" key="1">
    <source>
        <dbReference type="EMBL" id="SDG23475.1"/>
    </source>
</evidence>
<dbReference type="InterPro" id="IPR011990">
    <property type="entry name" value="TPR-like_helical_dom_sf"/>
</dbReference>
<sequence length="445" mass="47984">MTQRNSELEVLLTEAGYSHAALARQIKLLGQREHGLDLRYDYRAVRRWLVGAVPEAPTPALIATIFTRALGRPIGCEQLGFNSAASVRRSLLLPISPSTSVETVVELWRAAVVDRRKFLAQAAFTGVAALEAVIDWRFSPPSAAPAQAAGTVTVHEGDVERLRRARVEFADLDHAHGGGHALGWLQQYLHQEVAPLLQGRYRDKIGRNLFLAAATLSNVAGWMAMDAGQHGLGQRHYTQAIALAKHAGADAFAACASGNLATQALFLGQTQTAIRLTRAALDSSTSLPAALIAQIATTEARAHALTGDAYETMRLLREADEAMTRAQPEADPEWLAPWTEAHHAGGAMHALRDLGRVAEAQQRASDALAAPSGNVRTRALHQVLQASVLARSGELDGACETATEVRNSAAGLRSKRLNQRLAELMELLDEHQDVGVVRDFFAASR</sequence>